<sequence length="124" mass="14002">MEAETFVPGAAAGLAPALASPEHLARWAPDLVLHPWDDRGEEGVRAVVSGVLVGRVEWWLERVEVPPGVHVHFWLAATPTGDGRRRPRRAGWLQRRHQRLLLQAHLRRWQAALRGLADQLPQDR</sequence>
<gene>
    <name evidence="1" type="ORF">GC722_15125</name>
</gene>
<dbReference type="SUPFAM" id="SSF55961">
    <property type="entry name" value="Bet v1-like"/>
    <property type="match status" value="1"/>
</dbReference>
<accession>A0A6A9UZD7</accession>
<evidence type="ECO:0000313" key="2">
    <source>
        <dbReference type="Proteomes" id="UP000435304"/>
    </source>
</evidence>
<keyword evidence="2" id="KW-1185">Reference proteome</keyword>
<proteinExistence type="predicted"/>
<protein>
    <submittedName>
        <fullName evidence="1">Polyketide cyclase / dehydrase and lipid transport</fullName>
    </submittedName>
</protein>
<dbReference type="RefSeq" id="WP_156611510.1">
    <property type="nucleotide sequence ID" value="NZ_WPCU01000010.1"/>
</dbReference>
<evidence type="ECO:0000313" key="1">
    <source>
        <dbReference type="EMBL" id="MVA77342.1"/>
    </source>
</evidence>
<comment type="caution">
    <text evidence="1">The sequence shown here is derived from an EMBL/GenBank/DDBJ whole genome shotgun (WGS) entry which is preliminary data.</text>
</comment>
<dbReference type="Proteomes" id="UP000435304">
    <property type="component" value="Unassembled WGS sequence"/>
</dbReference>
<reference evidence="1 2" key="1">
    <citation type="submission" date="2019-12" db="EMBL/GenBank/DDBJ databases">
        <title>Auraticoccus cholistani sp. nov., an actinomycete isolated from soil of Cholistan desert.</title>
        <authorList>
            <person name="Cheema M.T."/>
        </authorList>
    </citation>
    <scope>NUCLEOTIDE SEQUENCE [LARGE SCALE GENOMIC DNA]</scope>
    <source>
        <strain evidence="1 2">F435</strain>
    </source>
</reference>
<organism evidence="1 2">
    <name type="scientific">Auraticoccus cholistanensis</name>
    <dbReference type="NCBI Taxonomy" id="2656650"/>
    <lineage>
        <taxon>Bacteria</taxon>
        <taxon>Bacillati</taxon>
        <taxon>Actinomycetota</taxon>
        <taxon>Actinomycetes</taxon>
        <taxon>Propionibacteriales</taxon>
        <taxon>Propionibacteriaceae</taxon>
        <taxon>Auraticoccus</taxon>
    </lineage>
</organism>
<dbReference type="AlphaFoldDB" id="A0A6A9UZD7"/>
<name>A0A6A9UZD7_9ACTN</name>
<dbReference type="EMBL" id="WPCU01000010">
    <property type="protein sequence ID" value="MVA77342.1"/>
    <property type="molecule type" value="Genomic_DNA"/>
</dbReference>